<dbReference type="Proteomes" id="UP000253426">
    <property type="component" value="Unassembled WGS sequence"/>
</dbReference>
<dbReference type="RefSeq" id="WP_113958444.1">
    <property type="nucleotide sequence ID" value="NZ_QNRR01000003.1"/>
</dbReference>
<dbReference type="Pfam" id="PF00535">
    <property type="entry name" value="Glycos_transf_2"/>
    <property type="match status" value="1"/>
</dbReference>
<feature type="region of interest" description="Disordered" evidence="1">
    <location>
        <begin position="304"/>
        <end position="334"/>
    </location>
</feature>
<gene>
    <name evidence="3" type="ORF">DES53_103315</name>
</gene>
<keyword evidence="3" id="KW-0808">Transferase</keyword>
<dbReference type="InterPro" id="IPR001173">
    <property type="entry name" value="Glyco_trans_2-like"/>
</dbReference>
<comment type="caution">
    <text evidence="3">The sequence shown here is derived from an EMBL/GenBank/DDBJ whole genome shotgun (WGS) entry which is preliminary data.</text>
</comment>
<name>A0A366HPA0_9BACT</name>
<dbReference type="SUPFAM" id="SSF53448">
    <property type="entry name" value="Nucleotide-diphospho-sugar transferases"/>
    <property type="match status" value="1"/>
</dbReference>
<accession>A0A366HPA0</accession>
<dbReference type="GO" id="GO:0016740">
    <property type="term" value="F:transferase activity"/>
    <property type="evidence" value="ECO:0007669"/>
    <property type="project" value="UniProtKB-KW"/>
</dbReference>
<proteinExistence type="predicted"/>
<dbReference type="AlphaFoldDB" id="A0A366HPA0"/>
<evidence type="ECO:0000313" key="3">
    <source>
        <dbReference type="EMBL" id="RBP45317.1"/>
    </source>
</evidence>
<feature type="domain" description="Glycosyltransferase 2-like" evidence="2">
    <location>
        <begin position="10"/>
        <end position="116"/>
    </location>
</feature>
<evidence type="ECO:0000313" key="4">
    <source>
        <dbReference type="Proteomes" id="UP000253426"/>
    </source>
</evidence>
<dbReference type="PANTHER" id="PTHR43685">
    <property type="entry name" value="GLYCOSYLTRANSFERASE"/>
    <property type="match status" value="1"/>
</dbReference>
<dbReference type="EMBL" id="QNRR01000003">
    <property type="protein sequence ID" value="RBP45317.1"/>
    <property type="molecule type" value="Genomic_DNA"/>
</dbReference>
<organism evidence="3 4">
    <name type="scientific">Roseimicrobium gellanilyticum</name>
    <dbReference type="NCBI Taxonomy" id="748857"/>
    <lineage>
        <taxon>Bacteria</taxon>
        <taxon>Pseudomonadati</taxon>
        <taxon>Verrucomicrobiota</taxon>
        <taxon>Verrucomicrobiia</taxon>
        <taxon>Verrucomicrobiales</taxon>
        <taxon>Verrucomicrobiaceae</taxon>
        <taxon>Roseimicrobium</taxon>
    </lineage>
</organism>
<dbReference type="OrthoDB" id="9179784at2"/>
<dbReference type="InterPro" id="IPR050834">
    <property type="entry name" value="Glycosyltransf_2"/>
</dbReference>
<dbReference type="CDD" id="cd00761">
    <property type="entry name" value="Glyco_tranf_GTA_type"/>
    <property type="match status" value="1"/>
</dbReference>
<dbReference type="PANTHER" id="PTHR43685:SF2">
    <property type="entry name" value="GLYCOSYLTRANSFERASE 2-LIKE DOMAIN-CONTAINING PROTEIN"/>
    <property type="match status" value="1"/>
</dbReference>
<dbReference type="Gene3D" id="3.90.550.10">
    <property type="entry name" value="Spore Coat Polysaccharide Biosynthesis Protein SpsA, Chain A"/>
    <property type="match status" value="1"/>
</dbReference>
<feature type="compositionally biased region" description="Polar residues" evidence="1">
    <location>
        <begin position="323"/>
        <end position="334"/>
    </location>
</feature>
<evidence type="ECO:0000256" key="1">
    <source>
        <dbReference type="SAM" id="MobiDB-lite"/>
    </source>
</evidence>
<protein>
    <submittedName>
        <fullName evidence="3">GT2 family glycosyltransferase</fullName>
    </submittedName>
</protein>
<keyword evidence="4" id="KW-1185">Reference proteome</keyword>
<reference evidence="3 4" key="1">
    <citation type="submission" date="2018-06" db="EMBL/GenBank/DDBJ databases">
        <title>Genomic Encyclopedia of Type Strains, Phase IV (KMG-IV): sequencing the most valuable type-strain genomes for metagenomic binning, comparative biology and taxonomic classification.</title>
        <authorList>
            <person name="Goeker M."/>
        </authorList>
    </citation>
    <scope>NUCLEOTIDE SEQUENCE [LARGE SCALE GENOMIC DNA]</scope>
    <source>
        <strain evidence="3 4">DSM 25532</strain>
    </source>
</reference>
<evidence type="ECO:0000259" key="2">
    <source>
        <dbReference type="Pfam" id="PF00535"/>
    </source>
</evidence>
<dbReference type="InterPro" id="IPR029044">
    <property type="entry name" value="Nucleotide-diphossugar_trans"/>
</dbReference>
<sequence>MAGQTPSVTILFITRNRMDDLRRAVQSALSQDIECEILVLDDASTDATVAMMRSEFPSVSLVEAQQPLGVCAQRNRGALLAKGEIIVSIDDDAEFSTPHIVRQTLADFRHPRVAAVWIPYKDIRISPELKSPTPPEPGDWVVASFVGTACAFRRDLFLRMGGYQELLFRETEERELCVHFLNFGYVTLLGSADVILHYMSPVRDAGRNRMWQRRNDVCHAIWNVPFPDLLYHLPGTILNGLRFGLTHDCLPQTISGYFRAIPLVWRTRHLRHPISSKIYRLARRLNRNKVLSLNEVCQELGPMGEWQGSGSGPQPKQFPDTDLSGNISARGSNP</sequence>